<dbReference type="RefSeq" id="WP_304122100.1">
    <property type="nucleotide sequence ID" value="NZ_DYZA01000118.1"/>
</dbReference>
<dbReference type="InterPro" id="IPR018171">
    <property type="entry name" value="Pept_tRNA_hydro_CS"/>
</dbReference>
<evidence type="ECO:0000256" key="1">
    <source>
        <dbReference type="ARBA" id="ARBA00013260"/>
    </source>
</evidence>
<dbReference type="EMBL" id="DYZA01000118">
    <property type="protein sequence ID" value="HJD97190.1"/>
    <property type="molecule type" value="Genomic_DNA"/>
</dbReference>
<keyword evidence="3 7" id="KW-0378">Hydrolase</keyword>
<evidence type="ECO:0000256" key="3">
    <source>
        <dbReference type="ARBA" id="ARBA00022801"/>
    </source>
</evidence>
<evidence type="ECO:0000256" key="5">
    <source>
        <dbReference type="ARBA" id="ARBA00038063"/>
    </source>
</evidence>
<keyword evidence="7" id="KW-0963">Cytoplasm</keyword>
<dbReference type="InterPro" id="IPR036416">
    <property type="entry name" value="Pept_tRNA_hydro_sf"/>
</dbReference>
<organism evidence="8 9">
    <name type="scientific">Mailhella massiliensis</name>
    <dbReference type="NCBI Taxonomy" id="1903261"/>
    <lineage>
        <taxon>Bacteria</taxon>
        <taxon>Pseudomonadati</taxon>
        <taxon>Thermodesulfobacteriota</taxon>
        <taxon>Desulfovibrionia</taxon>
        <taxon>Desulfovibrionales</taxon>
        <taxon>Desulfovibrionaceae</taxon>
        <taxon>Mailhella</taxon>
    </lineage>
</organism>
<evidence type="ECO:0000256" key="4">
    <source>
        <dbReference type="ARBA" id="ARBA00022884"/>
    </source>
</evidence>
<feature type="binding site" evidence="7">
    <location>
        <position position="123"/>
    </location>
    <ligand>
        <name>tRNA</name>
        <dbReference type="ChEBI" id="CHEBI:17843"/>
    </ligand>
</feature>
<evidence type="ECO:0000256" key="2">
    <source>
        <dbReference type="ARBA" id="ARBA00022555"/>
    </source>
</evidence>
<dbReference type="Gene3D" id="3.40.50.1470">
    <property type="entry name" value="Peptidyl-tRNA hydrolase"/>
    <property type="match status" value="1"/>
</dbReference>
<feature type="site" description="Discriminates between blocked and unblocked aminoacyl-tRNA" evidence="7">
    <location>
        <position position="12"/>
    </location>
</feature>
<dbReference type="PANTHER" id="PTHR17224">
    <property type="entry name" value="PEPTIDYL-TRNA HYDROLASE"/>
    <property type="match status" value="1"/>
</dbReference>
<dbReference type="CDD" id="cd00462">
    <property type="entry name" value="PTH"/>
    <property type="match status" value="1"/>
</dbReference>
<keyword evidence="2 7" id="KW-0820">tRNA-binding</keyword>
<comment type="catalytic activity">
    <reaction evidence="7">
        <text>an N-acyl-L-alpha-aminoacyl-tRNA + H2O = an N-acyl-L-amino acid + a tRNA + H(+)</text>
        <dbReference type="Rhea" id="RHEA:54448"/>
        <dbReference type="Rhea" id="RHEA-COMP:10123"/>
        <dbReference type="Rhea" id="RHEA-COMP:13883"/>
        <dbReference type="ChEBI" id="CHEBI:15377"/>
        <dbReference type="ChEBI" id="CHEBI:15378"/>
        <dbReference type="ChEBI" id="CHEBI:59874"/>
        <dbReference type="ChEBI" id="CHEBI:78442"/>
        <dbReference type="ChEBI" id="CHEBI:138191"/>
        <dbReference type="EC" id="3.1.1.29"/>
    </reaction>
</comment>
<feature type="binding site" evidence="7">
    <location>
        <position position="17"/>
    </location>
    <ligand>
        <name>tRNA</name>
        <dbReference type="ChEBI" id="CHEBI:17843"/>
    </ligand>
</feature>
<feature type="binding site" evidence="7">
    <location>
        <position position="75"/>
    </location>
    <ligand>
        <name>tRNA</name>
        <dbReference type="ChEBI" id="CHEBI:17843"/>
    </ligand>
</feature>
<dbReference type="GO" id="GO:0000049">
    <property type="term" value="F:tRNA binding"/>
    <property type="evidence" value="ECO:0007669"/>
    <property type="project" value="UniProtKB-UniRule"/>
</dbReference>
<name>A0A921DR17_9BACT</name>
<dbReference type="SUPFAM" id="SSF53178">
    <property type="entry name" value="Peptidyl-tRNA hydrolase-like"/>
    <property type="match status" value="1"/>
</dbReference>
<evidence type="ECO:0000313" key="8">
    <source>
        <dbReference type="EMBL" id="HJD97190.1"/>
    </source>
</evidence>
<dbReference type="PROSITE" id="PS01196">
    <property type="entry name" value="PEPT_TRNA_HYDROL_2"/>
    <property type="match status" value="1"/>
</dbReference>
<dbReference type="InterPro" id="IPR001328">
    <property type="entry name" value="Pept_tRNA_hydro"/>
</dbReference>
<comment type="function">
    <text evidence="7">Hydrolyzes ribosome-free peptidyl-tRNAs (with 1 or more amino acids incorporated), which drop off the ribosome during protein synthesis, or as a result of ribosome stalling.</text>
</comment>
<reference evidence="8" key="2">
    <citation type="submission" date="2021-09" db="EMBL/GenBank/DDBJ databases">
        <authorList>
            <person name="Gilroy R."/>
        </authorList>
    </citation>
    <scope>NUCLEOTIDE SEQUENCE</scope>
    <source>
        <strain evidence="8">ChiGjej2B2-19336</strain>
    </source>
</reference>
<dbReference type="NCBIfam" id="TIGR00447">
    <property type="entry name" value="pth"/>
    <property type="match status" value="1"/>
</dbReference>
<keyword evidence="4 7" id="KW-0694">RNA-binding</keyword>
<feature type="binding site" evidence="7">
    <location>
        <position position="77"/>
    </location>
    <ligand>
        <name>tRNA</name>
        <dbReference type="ChEBI" id="CHEBI:17843"/>
    </ligand>
</feature>
<dbReference type="Proteomes" id="UP000698963">
    <property type="component" value="Unassembled WGS sequence"/>
</dbReference>
<reference evidence="8" key="1">
    <citation type="journal article" date="2021" name="PeerJ">
        <title>Extensive microbial diversity within the chicken gut microbiome revealed by metagenomics and culture.</title>
        <authorList>
            <person name="Gilroy R."/>
            <person name="Ravi A."/>
            <person name="Getino M."/>
            <person name="Pursley I."/>
            <person name="Horton D.L."/>
            <person name="Alikhan N.F."/>
            <person name="Baker D."/>
            <person name="Gharbi K."/>
            <person name="Hall N."/>
            <person name="Watson M."/>
            <person name="Adriaenssens E.M."/>
            <person name="Foster-Nyarko E."/>
            <person name="Jarju S."/>
            <person name="Secka A."/>
            <person name="Antonio M."/>
            <person name="Oren A."/>
            <person name="Chaudhuri R.R."/>
            <person name="La Ragione R."/>
            <person name="Hildebrand F."/>
            <person name="Pallen M.J."/>
        </authorList>
    </citation>
    <scope>NUCLEOTIDE SEQUENCE</scope>
    <source>
        <strain evidence="8">ChiGjej2B2-19336</strain>
    </source>
</reference>
<comment type="similarity">
    <text evidence="5 7">Belongs to the PTH family.</text>
</comment>
<feature type="active site" description="Proton acceptor" evidence="7">
    <location>
        <position position="22"/>
    </location>
</feature>
<accession>A0A921DR17</accession>
<comment type="subcellular location">
    <subcellularLocation>
        <location evidence="7">Cytoplasm</location>
    </subcellularLocation>
</comment>
<dbReference type="GO" id="GO:0006515">
    <property type="term" value="P:protein quality control for misfolded or incompletely synthesized proteins"/>
    <property type="evidence" value="ECO:0007669"/>
    <property type="project" value="UniProtKB-UniRule"/>
</dbReference>
<proteinExistence type="inferred from homology"/>
<comment type="caution">
    <text evidence="8">The sequence shown here is derived from an EMBL/GenBank/DDBJ whole genome shotgun (WGS) entry which is preliminary data.</text>
</comment>
<dbReference type="EC" id="3.1.1.29" evidence="1 7"/>
<protein>
    <recommendedName>
        <fullName evidence="6 7">Peptidyl-tRNA hydrolase</fullName>
        <shortName evidence="7">Pth</shortName>
        <ecNumber evidence="1 7">3.1.1.29</ecNumber>
    </recommendedName>
</protein>
<comment type="subunit">
    <text evidence="7">Monomer.</text>
</comment>
<dbReference type="PANTHER" id="PTHR17224:SF1">
    <property type="entry name" value="PEPTIDYL-TRNA HYDROLASE"/>
    <property type="match status" value="1"/>
</dbReference>
<dbReference type="GO" id="GO:0072344">
    <property type="term" value="P:rescue of stalled ribosome"/>
    <property type="evidence" value="ECO:0007669"/>
    <property type="project" value="UniProtKB-UniRule"/>
</dbReference>
<dbReference type="FunFam" id="3.40.50.1470:FF:000001">
    <property type="entry name" value="Peptidyl-tRNA hydrolase"/>
    <property type="match status" value="1"/>
</dbReference>
<dbReference type="AlphaFoldDB" id="A0A921DR17"/>
<dbReference type="GO" id="GO:0004045">
    <property type="term" value="F:peptidyl-tRNA hydrolase activity"/>
    <property type="evidence" value="ECO:0007669"/>
    <property type="project" value="UniProtKB-UniRule"/>
</dbReference>
<dbReference type="GO" id="GO:0005737">
    <property type="term" value="C:cytoplasm"/>
    <property type="evidence" value="ECO:0007669"/>
    <property type="project" value="UniProtKB-SubCell"/>
</dbReference>
<feature type="site" description="Stabilizes the basic form of H active site to accept a proton" evidence="7">
    <location>
        <position position="102"/>
    </location>
</feature>
<evidence type="ECO:0000256" key="7">
    <source>
        <dbReference type="HAMAP-Rule" id="MF_00083"/>
    </source>
</evidence>
<dbReference type="Pfam" id="PF01195">
    <property type="entry name" value="Pept_tRNA_hydro"/>
    <property type="match status" value="1"/>
</dbReference>
<evidence type="ECO:0000313" key="9">
    <source>
        <dbReference type="Proteomes" id="UP000698963"/>
    </source>
</evidence>
<gene>
    <name evidence="7 8" type="primary">pth</name>
    <name evidence="8" type="ORF">K8W16_06060</name>
</gene>
<comment type="function">
    <text evidence="7">Catalyzes the release of premature peptidyl moieties from peptidyl-tRNA molecules trapped in stalled 50S ribosomal subunits, and thus maintains levels of free tRNAs and 50S ribosomes.</text>
</comment>
<evidence type="ECO:0000256" key="6">
    <source>
        <dbReference type="ARBA" id="ARBA00050038"/>
    </source>
</evidence>
<sequence length="202" mass="22587">MDLNGIIVGLGNPGPQYRGTRHNIGFMAAQALLEEVERGNGRAPEQLSGARFNALLWRIQIPRGGTWLVAEPQTFMNLSGDAVQPLMAWYKLKPEQLLVIHDELDLEPGRMKLKKGGSAAGHNGIKSIQQRLGTPEFYRLRVGVGKPQDKEQVISWVLGRFFGPDLEIMEQTFPHIVDAILRFAVDGPERAINVANTRRKER</sequence>
<dbReference type="HAMAP" id="MF_00083">
    <property type="entry name" value="Pept_tRNA_hydro_bact"/>
    <property type="match status" value="1"/>
</dbReference>